<gene>
    <name evidence="2" type="ORF">H9754_14270</name>
</gene>
<organism evidence="2 3">
    <name type="scientific">Candidatus Anaerostipes avistercoris</name>
    <dbReference type="NCBI Taxonomy" id="2838462"/>
    <lineage>
        <taxon>Bacteria</taxon>
        <taxon>Bacillati</taxon>
        <taxon>Bacillota</taxon>
        <taxon>Clostridia</taxon>
        <taxon>Lachnospirales</taxon>
        <taxon>Lachnospiraceae</taxon>
        <taxon>Anaerostipes</taxon>
    </lineage>
</organism>
<reference evidence="2" key="2">
    <citation type="submission" date="2021-04" db="EMBL/GenBank/DDBJ databases">
        <authorList>
            <person name="Gilroy R."/>
        </authorList>
    </citation>
    <scope>NUCLEOTIDE SEQUENCE</scope>
    <source>
        <strain evidence="2">ChiSjej3B21-8574</strain>
    </source>
</reference>
<accession>A0A9D2PLY1</accession>
<dbReference type="EMBL" id="DWWD01000049">
    <property type="protein sequence ID" value="HJC51714.1"/>
    <property type="molecule type" value="Genomic_DNA"/>
</dbReference>
<keyword evidence="1" id="KW-0472">Membrane</keyword>
<protein>
    <recommendedName>
        <fullName evidence="4">Spore maturation protein A</fullName>
    </recommendedName>
</protein>
<comment type="caution">
    <text evidence="2">The sequence shown here is derived from an EMBL/GenBank/DDBJ whole genome shotgun (WGS) entry which is preliminary data.</text>
</comment>
<dbReference type="AlphaFoldDB" id="A0A9D2PLY1"/>
<keyword evidence="1" id="KW-1133">Transmembrane helix</keyword>
<dbReference type="Proteomes" id="UP000823904">
    <property type="component" value="Unassembled WGS sequence"/>
</dbReference>
<reference evidence="2" key="1">
    <citation type="journal article" date="2021" name="PeerJ">
        <title>Extensive microbial diversity within the chicken gut microbiome revealed by metagenomics and culture.</title>
        <authorList>
            <person name="Gilroy R."/>
            <person name="Ravi A."/>
            <person name="Getino M."/>
            <person name="Pursley I."/>
            <person name="Horton D.L."/>
            <person name="Alikhan N.F."/>
            <person name="Baker D."/>
            <person name="Gharbi K."/>
            <person name="Hall N."/>
            <person name="Watson M."/>
            <person name="Adriaenssens E.M."/>
            <person name="Foster-Nyarko E."/>
            <person name="Jarju S."/>
            <person name="Secka A."/>
            <person name="Antonio M."/>
            <person name="Oren A."/>
            <person name="Chaudhuri R.R."/>
            <person name="La Ragione R."/>
            <person name="Hildebrand F."/>
            <person name="Pallen M.J."/>
        </authorList>
    </citation>
    <scope>NUCLEOTIDE SEQUENCE</scope>
    <source>
        <strain evidence="2">ChiSjej3B21-8574</strain>
    </source>
</reference>
<feature type="transmembrane region" description="Helical" evidence="1">
    <location>
        <begin position="134"/>
        <end position="152"/>
    </location>
</feature>
<evidence type="ECO:0008006" key="4">
    <source>
        <dbReference type="Google" id="ProtNLM"/>
    </source>
</evidence>
<keyword evidence="1" id="KW-0812">Transmembrane</keyword>
<evidence type="ECO:0000313" key="2">
    <source>
        <dbReference type="EMBL" id="HJC51714.1"/>
    </source>
</evidence>
<feature type="transmembrane region" description="Helical" evidence="1">
    <location>
        <begin position="37"/>
        <end position="64"/>
    </location>
</feature>
<evidence type="ECO:0000256" key="1">
    <source>
        <dbReference type="SAM" id="Phobius"/>
    </source>
</evidence>
<sequence>MINYIWSFLILIGLVIGSINGNIVSMSDSILASSKEAIELCILMFGVVGLWSGIMNVAVSLGIITKLQSLLSPFLSFLFPNLKSTKAREYISTNITANILGLGWASTPSGLKAMEELQKENPFPDTASNEMCSFLILNISSLQLIPISIIAYRSQYGSVHPANIILPGIIATCCSTLTAIIYIKWKDRHT</sequence>
<proteinExistence type="predicted"/>
<evidence type="ECO:0000313" key="3">
    <source>
        <dbReference type="Proteomes" id="UP000823904"/>
    </source>
</evidence>
<feature type="transmembrane region" description="Helical" evidence="1">
    <location>
        <begin position="164"/>
        <end position="183"/>
    </location>
</feature>
<name>A0A9D2PLY1_9FIRM</name>